<dbReference type="SMART" id="SM00633">
    <property type="entry name" value="Glyco_10"/>
    <property type="match status" value="1"/>
</dbReference>
<evidence type="ECO:0000313" key="12">
    <source>
        <dbReference type="EMBL" id="GIG73473.1"/>
    </source>
</evidence>
<comment type="similarity">
    <text evidence="2 9">Belongs to the glycosyl hydrolase 10 (cellulase F) family.</text>
</comment>
<evidence type="ECO:0000256" key="7">
    <source>
        <dbReference type="ARBA" id="ARBA00023295"/>
    </source>
</evidence>
<keyword evidence="8 9" id="KW-0624">Polysaccharide degradation</keyword>
<protein>
    <recommendedName>
        <fullName evidence="9">Beta-xylanase</fullName>
        <ecNumber evidence="9">3.2.1.8</ecNumber>
    </recommendedName>
</protein>
<dbReference type="PRINTS" id="PR00134">
    <property type="entry name" value="GLHYDRLASE10"/>
</dbReference>
<evidence type="ECO:0000256" key="6">
    <source>
        <dbReference type="ARBA" id="ARBA00023277"/>
    </source>
</evidence>
<dbReference type="SUPFAM" id="SSF51445">
    <property type="entry name" value="(Trans)glycosidases"/>
    <property type="match status" value="1"/>
</dbReference>
<sequence>MRIRHALLAGALGATTALAGQLPAAASPDTVPVTSGSGRGAAHPADSLRDLAARVGLRMGTAVTPFELDNAAYRAITAQQFSSVTPGNEMKWQVVEPTRGTYDWSAGDRLVDFARRNHQLVRGHVLLWHNQLPDWLTSGVADGTISDAQLRALLHKHVTDQVTHYKGRIWQWDVANEFFTDGDASTLNAGDFWVAHLGPGIIADAFRWAHQADPTALLFYNDYNIEGVNAKSDAVYTFVRDLRAHGVPIHGVGLQAHLATQYGFPYQMRQNLQRFADLGLKVAVTEADVRTPVKKDANGQYTDEPLTPQAQAAQESYWAQSLQACLAVRECISYTAWGFGDANSWVPSWFVGEGAALLYDRNLNPKPQYNALRDILTHTAAPHRSGRGAGRG</sequence>
<evidence type="ECO:0000256" key="5">
    <source>
        <dbReference type="ARBA" id="ARBA00022801"/>
    </source>
</evidence>
<name>A0A8J3PM35_9ACTN</name>
<dbReference type="AlphaFoldDB" id="A0A8J3PM35"/>
<evidence type="ECO:0000259" key="11">
    <source>
        <dbReference type="PROSITE" id="PS51760"/>
    </source>
</evidence>
<dbReference type="RefSeq" id="WP_239075412.1">
    <property type="nucleotide sequence ID" value="NZ_BAAAQJ010000012.1"/>
</dbReference>
<dbReference type="GO" id="GO:0045493">
    <property type="term" value="P:xylan catabolic process"/>
    <property type="evidence" value="ECO:0007669"/>
    <property type="project" value="UniProtKB-KW"/>
</dbReference>
<dbReference type="GO" id="GO:0031176">
    <property type="term" value="F:endo-1,4-beta-xylanase activity"/>
    <property type="evidence" value="ECO:0007669"/>
    <property type="project" value="UniProtKB-EC"/>
</dbReference>
<dbReference type="PANTHER" id="PTHR31490:SF88">
    <property type="entry name" value="BETA-XYLANASE"/>
    <property type="match status" value="1"/>
</dbReference>
<dbReference type="Gene3D" id="3.20.20.80">
    <property type="entry name" value="Glycosidases"/>
    <property type="match status" value="1"/>
</dbReference>
<dbReference type="InterPro" id="IPR017853">
    <property type="entry name" value="GH"/>
</dbReference>
<accession>A0A8J3PM35</accession>
<comment type="catalytic activity">
    <reaction evidence="1 9">
        <text>Endohydrolysis of (1-&gt;4)-beta-D-xylosidic linkages in xylans.</text>
        <dbReference type="EC" id="3.2.1.8"/>
    </reaction>
</comment>
<proteinExistence type="inferred from homology"/>
<keyword evidence="13" id="KW-1185">Reference proteome</keyword>
<dbReference type="Pfam" id="PF00331">
    <property type="entry name" value="Glyco_hydro_10"/>
    <property type="match status" value="1"/>
</dbReference>
<keyword evidence="4 10" id="KW-0732">Signal</keyword>
<dbReference type="EC" id="3.2.1.8" evidence="9"/>
<evidence type="ECO:0000256" key="2">
    <source>
        <dbReference type="ARBA" id="ARBA00007495"/>
    </source>
</evidence>
<organism evidence="12 13">
    <name type="scientific">Planosporangium flavigriseum</name>
    <dbReference type="NCBI Taxonomy" id="373681"/>
    <lineage>
        <taxon>Bacteria</taxon>
        <taxon>Bacillati</taxon>
        <taxon>Actinomycetota</taxon>
        <taxon>Actinomycetes</taxon>
        <taxon>Micromonosporales</taxon>
        <taxon>Micromonosporaceae</taxon>
        <taxon>Planosporangium</taxon>
    </lineage>
</organism>
<evidence type="ECO:0000313" key="13">
    <source>
        <dbReference type="Proteomes" id="UP000653674"/>
    </source>
</evidence>
<reference evidence="12" key="1">
    <citation type="submission" date="2021-01" db="EMBL/GenBank/DDBJ databases">
        <title>Whole genome shotgun sequence of Planosporangium flavigriseum NBRC 105377.</title>
        <authorList>
            <person name="Komaki H."/>
            <person name="Tamura T."/>
        </authorList>
    </citation>
    <scope>NUCLEOTIDE SEQUENCE</scope>
    <source>
        <strain evidence="12">NBRC 105377</strain>
    </source>
</reference>
<keyword evidence="6 9" id="KW-0119">Carbohydrate metabolism</keyword>
<evidence type="ECO:0000256" key="10">
    <source>
        <dbReference type="SAM" id="SignalP"/>
    </source>
</evidence>
<dbReference type="InterPro" id="IPR001000">
    <property type="entry name" value="GH10_dom"/>
</dbReference>
<dbReference type="Proteomes" id="UP000653674">
    <property type="component" value="Unassembled WGS sequence"/>
</dbReference>
<evidence type="ECO:0000256" key="1">
    <source>
        <dbReference type="ARBA" id="ARBA00000681"/>
    </source>
</evidence>
<comment type="caution">
    <text evidence="12">The sequence shown here is derived from an EMBL/GenBank/DDBJ whole genome shotgun (WGS) entry which is preliminary data.</text>
</comment>
<dbReference type="InterPro" id="IPR044846">
    <property type="entry name" value="GH10"/>
</dbReference>
<keyword evidence="3" id="KW-0858">Xylan degradation</keyword>
<gene>
    <name evidence="12" type="primary">xynA</name>
    <name evidence="12" type="ORF">Pfl04_18770</name>
</gene>
<feature type="signal peptide" evidence="10">
    <location>
        <begin position="1"/>
        <end position="19"/>
    </location>
</feature>
<evidence type="ECO:0000256" key="9">
    <source>
        <dbReference type="RuleBase" id="RU361174"/>
    </source>
</evidence>
<evidence type="ECO:0000256" key="4">
    <source>
        <dbReference type="ARBA" id="ARBA00022729"/>
    </source>
</evidence>
<evidence type="ECO:0000256" key="8">
    <source>
        <dbReference type="ARBA" id="ARBA00023326"/>
    </source>
</evidence>
<dbReference type="EMBL" id="BONU01000009">
    <property type="protein sequence ID" value="GIG73473.1"/>
    <property type="molecule type" value="Genomic_DNA"/>
</dbReference>
<dbReference type="PROSITE" id="PS51760">
    <property type="entry name" value="GH10_2"/>
    <property type="match status" value="1"/>
</dbReference>
<feature type="chain" id="PRO_5038580581" description="Beta-xylanase" evidence="10">
    <location>
        <begin position="20"/>
        <end position="392"/>
    </location>
</feature>
<feature type="domain" description="GH10" evidence="11">
    <location>
        <begin position="42"/>
        <end position="375"/>
    </location>
</feature>
<keyword evidence="7 9" id="KW-0326">Glycosidase</keyword>
<evidence type="ECO:0000256" key="3">
    <source>
        <dbReference type="ARBA" id="ARBA00022651"/>
    </source>
</evidence>
<dbReference type="PANTHER" id="PTHR31490">
    <property type="entry name" value="GLYCOSYL HYDROLASE"/>
    <property type="match status" value="1"/>
</dbReference>
<keyword evidence="5 9" id="KW-0378">Hydrolase</keyword>